<protein>
    <submittedName>
        <fullName evidence="1">Uncharacterized protein</fullName>
    </submittedName>
</protein>
<organism evidence="1 2">
    <name type="scientific">Plakobranchus ocellatus</name>
    <dbReference type="NCBI Taxonomy" id="259542"/>
    <lineage>
        <taxon>Eukaryota</taxon>
        <taxon>Metazoa</taxon>
        <taxon>Spiralia</taxon>
        <taxon>Lophotrochozoa</taxon>
        <taxon>Mollusca</taxon>
        <taxon>Gastropoda</taxon>
        <taxon>Heterobranchia</taxon>
        <taxon>Euthyneura</taxon>
        <taxon>Panpulmonata</taxon>
        <taxon>Sacoglossa</taxon>
        <taxon>Placobranchoidea</taxon>
        <taxon>Plakobranchidae</taxon>
        <taxon>Plakobranchus</taxon>
    </lineage>
</organism>
<dbReference type="AlphaFoldDB" id="A0AAV4D196"/>
<accession>A0AAV4D196</accession>
<comment type="caution">
    <text evidence="1">The sequence shown here is derived from an EMBL/GenBank/DDBJ whole genome shotgun (WGS) entry which is preliminary data.</text>
</comment>
<sequence>MPRNRVLNQWKRCTATMQMERRGETMMIADIQATTWPSTANSLKLQHKRPPDVRASSGSKLDLNDDTYLSHASTPFRPVSPWLVLYHPVLYILQL</sequence>
<keyword evidence="2" id="KW-1185">Reference proteome</keyword>
<reference evidence="1 2" key="1">
    <citation type="journal article" date="2021" name="Elife">
        <title>Chloroplast acquisition without the gene transfer in kleptoplastic sea slugs, Plakobranchus ocellatus.</title>
        <authorList>
            <person name="Maeda T."/>
            <person name="Takahashi S."/>
            <person name="Yoshida T."/>
            <person name="Shimamura S."/>
            <person name="Takaki Y."/>
            <person name="Nagai Y."/>
            <person name="Toyoda A."/>
            <person name="Suzuki Y."/>
            <person name="Arimoto A."/>
            <person name="Ishii H."/>
            <person name="Satoh N."/>
            <person name="Nishiyama T."/>
            <person name="Hasebe M."/>
            <person name="Maruyama T."/>
            <person name="Minagawa J."/>
            <person name="Obokata J."/>
            <person name="Shigenobu S."/>
        </authorList>
    </citation>
    <scope>NUCLEOTIDE SEQUENCE [LARGE SCALE GENOMIC DNA]</scope>
</reference>
<gene>
    <name evidence="1" type="ORF">PoB_006447700</name>
</gene>
<evidence type="ECO:0000313" key="1">
    <source>
        <dbReference type="EMBL" id="GFO37972.1"/>
    </source>
</evidence>
<name>A0AAV4D196_9GAST</name>
<dbReference type="Proteomes" id="UP000735302">
    <property type="component" value="Unassembled WGS sequence"/>
</dbReference>
<proteinExistence type="predicted"/>
<evidence type="ECO:0000313" key="2">
    <source>
        <dbReference type="Proteomes" id="UP000735302"/>
    </source>
</evidence>
<dbReference type="EMBL" id="BLXT01007308">
    <property type="protein sequence ID" value="GFO37972.1"/>
    <property type="molecule type" value="Genomic_DNA"/>
</dbReference>